<accession>A0A484YA15</accession>
<dbReference type="AlphaFoldDB" id="A0A484YA15"/>
<evidence type="ECO:0000313" key="3">
    <source>
        <dbReference type="Proteomes" id="UP000351155"/>
    </source>
</evidence>
<evidence type="ECO:0000256" key="1">
    <source>
        <dbReference type="SAM" id="MobiDB-lite"/>
    </source>
</evidence>
<feature type="region of interest" description="Disordered" evidence="1">
    <location>
        <begin position="20"/>
        <end position="39"/>
    </location>
</feature>
<dbReference type="EMBL" id="CAADIW010000026">
    <property type="protein sequence ID" value="VFS32938.1"/>
    <property type="molecule type" value="Genomic_DNA"/>
</dbReference>
<gene>
    <name evidence="2" type="ORF">NCTC12126_03240</name>
</gene>
<protein>
    <submittedName>
        <fullName evidence="2">Uncharacterized protein</fullName>
    </submittedName>
</protein>
<dbReference type="Proteomes" id="UP000351155">
    <property type="component" value="Unassembled WGS sequence"/>
</dbReference>
<evidence type="ECO:0000313" key="2">
    <source>
        <dbReference type="EMBL" id="VFS32938.1"/>
    </source>
</evidence>
<name>A0A484YA15_9ENTR</name>
<reference evidence="2 3" key="1">
    <citation type="submission" date="2019-03" db="EMBL/GenBank/DDBJ databases">
        <authorList>
            <consortium name="Pathogen Informatics"/>
        </authorList>
    </citation>
    <scope>NUCLEOTIDE SEQUENCE [LARGE SCALE GENOMIC DNA]</scope>
    <source>
        <strain evidence="2 3">NCTC12126</strain>
    </source>
</reference>
<proteinExistence type="predicted"/>
<organism evidence="2 3">
    <name type="scientific">Enterobacter cancerogenus</name>
    <dbReference type="NCBI Taxonomy" id="69218"/>
    <lineage>
        <taxon>Bacteria</taxon>
        <taxon>Pseudomonadati</taxon>
        <taxon>Pseudomonadota</taxon>
        <taxon>Gammaproteobacteria</taxon>
        <taxon>Enterobacterales</taxon>
        <taxon>Enterobacteriaceae</taxon>
        <taxon>Enterobacter</taxon>
        <taxon>Enterobacter cloacae complex</taxon>
    </lineage>
</organism>
<sequence length="88" mass="9811">MHQLNVAVSGVTVNRQLQGINAASAGRNQRHHRAAQTGRERIDINTQVLLFRNVEHVERDDAGNAQLKQLQRQVEVTLQVGGVHDVNQ</sequence>